<evidence type="ECO:0000313" key="2">
    <source>
        <dbReference type="Proteomes" id="UP001205560"/>
    </source>
</evidence>
<gene>
    <name evidence="1" type="ORF">NX782_25360</name>
</gene>
<dbReference type="EMBL" id="JANUGX010000046">
    <property type="protein sequence ID" value="MCS0592516.1"/>
    <property type="molecule type" value="Genomic_DNA"/>
</dbReference>
<dbReference type="Proteomes" id="UP001205560">
    <property type="component" value="Unassembled WGS sequence"/>
</dbReference>
<organism evidence="1 2">
    <name type="scientific">Massilia norwichensis</name>
    <dbReference type="NCBI Taxonomy" id="1442366"/>
    <lineage>
        <taxon>Bacteria</taxon>
        <taxon>Pseudomonadati</taxon>
        <taxon>Pseudomonadota</taxon>
        <taxon>Betaproteobacteria</taxon>
        <taxon>Burkholderiales</taxon>
        <taxon>Oxalobacteraceae</taxon>
        <taxon>Telluria group</taxon>
        <taxon>Massilia</taxon>
    </lineage>
</organism>
<name>A0ABT2AE83_9BURK</name>
<keyword evidence="2" id="KW-1185">Reference proteome</keyword>
<dbReference type="RefSeq" id="WP_258848285.1">
    <property type="nucleotide sequence ID" value="NZ_JANUGX010000046.1"/>
</dbReference>
<reference evidence="1 2" key="1">
    <citation type="submission" date="2022-08" db="EMBL/GenBank/DDBJ databases">
        <title>Reclassification of Massilia species as members of the genera Telluria, Duganella, Pseudoduganella, Mokoshia gen. nov. and Zemynaea gen. nov. using orthogonal and non-orthogonal genome-based approaches.</title>
        <authorList>
            <person name="Bowman J.P."/>
        </authorList>
    </citation>
    <scope>NUCLEOTIDE SEQUENCE [LARGE SCALE GENOMIC DNA]</scope>
    <source>
        <strain evidence="1 2">LMG 28164</strain>
    </source>
</reference>
<comment type="caution">
    <text evidence="1">The sequence shown here is derived from an EMBL/GenBank/DDBJ whole genome shotgun (WGS) entry which is preliminary data.</text>
</comment>
<evidence type="ECO:0008006" key="3">
    <source>
        <dbReference type="Google" id="ProtNLM"/>
    </source>
</evidence>
<proteinExistence type="predicted"/>
<evidence type="ECO:0000313" key="1">
    <source>
        <dbReference type="EMBL" id="MCS0592516.1"/>
    </source>
</evidence>
<accession>A0ABT2AE83</accession>
<protein>
    <recommendedName>
        <fullName evidence="3">DUF2946 domain-containing protein</fullName>
    </recommendedName>
</protein>
<sequence length="117" mass="12582">MRRWVIIILLLVYPLQVALAVADKCCVTTPAGVTHHSGGQAGAIAAQPVFVVDDERPALADPHCAACVFGQVLYLPSDFIVIPAERGHAASIDFHPPYLTAPPTARLERPKWFVAAD</sequence>